<proteinExistence type="predicted"/>
<dbReference type="Pfam" id="PF18013">
    <property type="entry name" value="Phage_lysozyme2"/>
    <property type="match status" value="1"/>
</dbReference>
<dbReference type="EMBL" id="NHOC01000011">
    <property type="protein sequence ID" value="OUM19630.1"/>
    <property type="molecule type" value="Genomic_DNA"/>
</dbReference>
<reference evidence="3 4" key="1">
    <citation type="submission" date="2017-05" db="EMBL/GenBank/DDBJ databases">
        <title>Butyricicoccus porcorum sp. nov. a butyrate-producing bacterium from the swine intestinal tract.</title>
        <authorList>
            <person name="Trachsel J."/>
            <person name="Humphrey S."/>
            <person name="Allen H.K."/>
        </authorList>
    </citation>
    <scope>NUCLEOTIDE SEQUENCE [LARGE SCALE GENOMIC DNA]</scope>
    <source>
        <strain evidence="3">BB10</strain>
    </source>
</reference>
<feature type="domain" description="SLH" evidence="2">
    <location>
        <begin position="426"/>
        <end position="489"/>
    </location>
</feature>
<dbReference type="OrthoDB" id="1953162at2"/>
<evidence type="ECO:0000313" key="3">
    <source>
        <dbReference type="EMBL" id="OUM19630.1"/>
    </source>
</evidence>
<dbReference type="PROSITE" id="PS51272">
    <property type="entry name" value="SLH"/>
    <property type="match status" value="3"/>
</dbReference>
<evidence type="ECO:0000256" key="1">
    <source>
        <dbReference type="ARBA" id="ARBA00022737"/>
    </source>
</evidence>
<gene>
    <name evidence="3" type="ORF">CBW42_11925</name>
</gene>
<dbReference type="Gene3D" id="1.10.530.10">
    <property type="match status" value="1"/>
</dbReference>
<dbReference type="InterPro" id="IPR041219">
    <property type="entry name" value="Phage_lysozyme2"/>
</dbReference>
<dbReference type="AlphaFoldDB" id="A0A252F211"/>
<comment type="caution">
    <text evidence="3">The sequence shown here is derived from an EMBL/GenBank/DDBJ whole genome shotgun (WGS) entry which is preliminary data.</text>
</comment>
<sequence length="613" mass="67888">MKILELNRKMHKSVAEAGHLPTRTGFYSEHTTRSWNRMRKLPYSQEEKHELLYENRWICLEKTKKSCKIRLQVVYKVVKICYSDIKQISGEQFIIHSVRGVRGLYMKKMQRIGAMLLAASMGISMMQTGVLAADTVQADTAWQQTAAQTFTGFANAGTKIAEVSFTFGQAESELTAQMPQTLTAYLTDGTTVEIPVSWVCLGDYANTDDYYYEYVPQWDKSAYAPEGVLDSTSGVPYVLAYRVDAVDSNTQPGVSTKAALSSNVYTIFNFLVSECGFHAAAACGVIANIECESNFNPNLWGDNNTSYGICQWHNERLTAMKNWCDSNGYSWKTLEGQLNYLKKELSANNSAYLYNGLTIANKLKAKANTADGAYDAGYDWCYYYEVPANKEFRSKERGNRARDTYWPQLKDSSVTVAPDETQSGQVYSIFSDVKKGAWYCTPIQYVYDNGIMTGTSKTKFEPNTSLNRAMAATVLYKLSQTNSKLKLSSTNKASFSDVPSDAWYATAVKWAAGAGIVKGYDNGTFGPTDKITREQFATILYAYAKKLGCNVSATTSLSSYSDSGSISSYATTAMKWAVAKKIMSGSDGKLRPKSSLTRAEAAAMIRSFAATVA</sequence>
<accession>A0A252F211</accession>
<dbReference type="Pfam" id="PF00395">
    <property type="entry name" value="SLH"/>
    <property type="match status" value="3"/>
</dbReference>
<feature type="domain" description="SLH" evidence="2">
    <location>
        <begin position="557"/>
        <end position="613"/>
    </location>
</feature>
<dbReference type="InterPro" id="IPR001119">
    <property type="entry name" value="SLH_dom"/>
</dbReference>
<keyword evidence="1" id="KW-0677">Repeat</keyword>
<keyword evidence="4" id="KW-1185">Reference proteome</keyword>
<organism evidence="3 4">
    <name type="scientific">Butyricicoccus porcorum</name>
    <dbReference type="NCBI Taxonomy" id="1945634"/>
    <lineage>
        <taxon>Bacteria</taxon>
        <taxon>Bacillati</taxon>
        <taxon>Bacillota</taxon>
        <taxon>Clostridia</taxon>
        <taxon>Eubacteriales</taxon>
        <taxon>Butyricicoccaceae</taxon>
        <taxon>Butyricicoccus</taxon>
    </lineage>
</organism>
<evidence type="ECO:0000313" key="4">
    <source>
        <dbReference type="Proteomes" id="UP000194903"/>
    </source>
</evidence>
<protein>
    <recommendedName>
        <fullName evidence="2">SLH domain-containing protein</fullName>
    </recommendedName>
</protein>
<evidence type="ECO:0000259" key="2">
    <source>
        <dbReference type="PROSITE" id="PS51272"/>
    </source>
</evidence>
<dbReference type="PANTHER" id="PTHR43308">
    <property type="entry name" value="OUTER MEMBRANE PROTEIN ALPHA-RELATED"/>
    <property type="match status" value="1"/>
</dbReference>
<name>A0A252F211_9FIRM</name>
<dbReference type="Proteomes" id="UP000194903">
    <property type="component" value="Unassembled WGS sequence"/>
</dbReference>
<dbReference type="InterPro" id="IPR051465">
    <property type="entry name" value="Cell_Envelope_Struct_Comp"/>
</dbReference>
<feature type="domain" description="SLH" evidence="2">
    <location>
        <begin position="491"/>
        <end position="554"/>
    </location>
</feature>